<dbReference type="InterPro" id="IPR045035">
    <property type="entry name" value="YSL-like"/>
</dbReference>
<dbReference type="AlphaFoldDB" id="A0A6A0AH68"/>
<dbReference type="GO" id="GO:0035673">
    <property type="term" value="F:oligopeptide transmembrane transporter activity"/>
    <property type="evidence" value="ECO:0007669"/>
    <property type="project" value="InterPro"/>
</dbReference>
<keyword evidence="2" id="KW-0472">Membrane</keyword>
<evidence type="ECO:0000313" key="3">
    <source>
        <dbReference type="EMBL" id="GFH32309.1"/>
    </source>
</evidence>
<reference evidence="3 4" key="1">
    <citation type="submission" date="2020-02" db="EMBL/GenBank/DDBJ databases">
        <title>Draft genome sequence of Haematococcus lacustris strain NIES-144.</title>
        <authorList>
            <person name="Morimoto D."/>
            <person name="Nakagawa S."/>
            <person name="Yoshida T."/>
            <person name="Sawayama S."/>
        </authorList>
    </citation>
    <scope>NUCLEOTIDE SEQUENCE [LARGE SCALE GENOMIC DNA]</scope>
    <source>
        <strain evidence="3 4">NIES-144</strain>
    </source>
</reference>
<sequence>VGDPHGPYPTPYSAIYRAMAIFGTQGLAVLPQHCAALMALFFTAALLVNLARDLLPHRLARQDTQGLAGWGAGKQPGRQAGRQAGLASCS</sequence>
<evidence type="ECO:0000256" key="1">
    <source>
        <dbReference type="SAM" id="MobiDB-lite"/>
    </source>
</evidence>
<proteinExistence type="predicted"/>
<dbReference type="EMBL" id="BLLF01006500">
    <property type="protein sequence ID" value="GFH32309.1"/>
    <property type="molecule type" value="Genomic_DNA"/>
</dbReference>
<dbReference type="PANTHER" id="PTHR31645">
    <property type="entry name" value="OLIGOPEPTIDE TRANSPORTER YGL114W-RELATED"/>
    <property type="match status" value="1"/>
</dbReference>
<feature type="non-terminal residue" evidence="3">
    <location>
        <position position="1"/>
    </location>
</feature>
<keyword evidence="4" id="KW-1185">Reference proteome</keyword>
<name>A0A6A0AH68_HAELA</name>
<comment type="caution">
    <text evidence="3">The sequence shown here is derived from an EMBL/GenBank/DDBJ whole genome shotgun (WGS) entry which is preliminary data.</text>
</comment>
<accession>A0A6A0AH68</accession>
<feature type="transmembrane region" description="Helical" evidence="2">
    <location>
        <begin position="29"/>
        <end position="51"/>
    </location>
</feature>
<evidence type="ECO:0000313" key="4">
    <source>
        <dbReference type="Proteomes" id="UP000485058"/>
    </source>
</evidence>
<keyword evidence="2" id="KW-0812">Transmembrane</keyword>
<organism evidence="3 4">
    <name type="scientific">Haematococcus lacustris</name>
    <name type="common">Green alga</name>
    <name type="synonym">Haematococcus pluvialis</name>
    <dbReference type="NCBI Taxonomy" id="44745"/>
    <lineage>
        <taxon>Eukaryota</taxon>
        <taxon>Viridiplantae</taxon>
        <taxon>Chlorophyta</taxon>
        <taxon>core chlorophytes</taxon>
        <taxon>Chlorophyceae</taxon>
        <taxon>CS clade</taxon>
        <taxon>Chlamydomonadales</taxon>
        <taxon>Haematococcaceae</taxon>
        <taxon>Haematococcus</taxon>
    </lineage>
</organism>
<protein>
    <submittedName>
        <fullName evidence="3">Metal-nicotianamine transporter YSL2</fullName>
    </submittedName>
</protein>
<dbReference type="PANTHER" id="PTHR31645:SF0">
    <property type="entry name" value="OLIGOPEPTIDE TRANSPORTER YGL114W-RELATED"/>
    <property type="match status" value="1"/>
</dbReference>
<dbReference type="Proteomes" id="UP000485058">
    <property type="component" value="Unassembled WGS sequence"/>
</dbReference>
<dbReference type="GO" id="GO:0016020">
    <property type="term" value="C:membrane"/>
    <property type="evidence" value="ECO:0007669"/>
    <property type="project" value="TreeGrafter"/>
</dbReference>
<gene>
    <name evidence="3" type="ORF">HaLaN_31507</name>
</gene>
<evidence type="ECO:0000256" key="2">
    <source>
        <dbReference type="SAM" id="Phobius"/>
    </source>
</evidence>
<keyword evidence="2" id="KW-1133">Transmembrane helix</keyword>
<feature type="region of interest" description="Disordered" evidence="1">
    <location>
        <begin position="66"/>
        <end position="90"/>
    </location>
</feature>